<name>A0A0B0P6E1_GOSAR</name>
<accession>A0A0B0P6E1</accession>
<keyword evidence="2" id="KW-1185">Reference proteome</keyword>
<reference evidence="2" key="1">
    <citation type="submission" date="2014-09" db="EMBL/GenBank/DDBJ databases">
        <authorList>
            <person name="Mudge J."/>
            <person name="Ramaraj T."/>
            <person name="Lindquist I.E."/>
            <person name="Bharti A.K."/>
            <person name="Sundararajan A."/>
            <person name="Cameron C.T."/>
            <person name="Woodward J.E."/>
            <person name="May G.D."/>
            <person name="Brubaker C."/>
            <person name="Broadhvest J."/>
            <person name="Wilkins T.A."/>
        </authorList>
    </citation>
    <scope>NUCLEOTIDE SEQUENCE</scope>
    <source>
        <strain evidence="2">cv. AKA8401</strain>
    </source>
</reference>
<organism evidence="1 2">
    <name type="scientific">Gossypium arboreum</name>
    <name type="common">Tree cotton</name>
    <name type="synonym">Gossypium nanking</name>
    <dbReference type="NCBI Taxonomy" id="29729"/>
    <lineage>
        <taxon>Eukaryota</taxon>
        <taxon>Viridiplantae</taxon>
        <taxon>Streptophyta</taxon>
        <taxon>Embryophyta</taxon>
        <taxon>Tracheophyta</taxon>
        <taxon>Spermatophyta</taxon>
        <taxon>Magnoliopsida</taxon>
        <taxon>eudicotyledons</taxon>
        <taxon>Gunneridae</taxon>
        <taxon>Pentapetalae</taxon>
        <taxon>rosids</taxon>
        <taxon>malvids</taxon>
        <taxon>Malvales</taxon>
        <taxon>Malvaceae</taxon>
        <taxon>Malvoideae</taxon>
        <taxon>Gossypium</taxon>
    </lineage>
</organism>
<sequence>MVYFCQRDLQDLLGSFRLKAIISTSSNSSAKSIWKEPLCCPNALLVK</sequence>
<gene>
    <name evidence="1" type="ORF">F383_09475</name>
</gene>
<protein>
    <submittedName>
        <fullName evidence="1">Uncharacterized protein</fullName>
    </submittedName>
</protein>
<proteinExistence type="predicted"/>
<evidence type="ECO:0000313" key="2">
    <source>
        <dbReference type="Proteomes" id="UP000032142"/>
    </source>
</evidence>
<dbReference type="Proteomes" id="UP000032142">
    <property type="component" value="Unassembled WGS sequence"/>
</dbReference>
<dbReference type="AlphaFoldDB" id="A0A0B0P6E1"/>
<evidence type="ECO:0000313" key="1">
    <source>
        <dbReference type="EMBL" id="KHG19699.1"/>
    </source>
</evidence>
<dbReference type="EMBL" id="KN413722">
    <property type="protein sequence ID" value="KHG19699.1"/>
    <property type="molecule type" value="Genomic_DNA"/>
</dbReference>